<accession>A0ABP7NKH7</accession>
<protein>
    <recommendedName>
        <fullName evidence="4">DUF983 domain-containing protein</fullName>
    </recommendedName>
</protein>
<keyword evidence="1" id="KW-0472">Membrane</keyword>
<name>A0ABP7NKH7_9BACT</name>
<feature type="transmembrane region" description="Helical" evidence="1">
    <location>
        <begin position="61"/>
        <end position="81"/>
    </location>
</feature>
<evidence type="ECO:0000313" key="3">
    <source>
        <dbReference type="Proteomes" id="UP001499909"/>
    </source>
</evidence>
<keyword evidence="1" id="KW-1133">Transmembrane helix</keyword>
<gene>
    <name evidence="2" type="ORF">GCM10022406_33800</name>
</gene>
<feature type="transmembrane region" description="Helical" evidence="1">
    <location>
        <begin position="87"/>
        <end position="106"/>
    </location>
</feature>
<organism evidence="2 3">
    <name type="scientific">Hymenobacter algoricola</name>
    <dbReference type="NCBI Taxonomy" id="486267"/>
    <lineage>
        <taxon>Bacteria</taxon>
        <taxon>Pseudomonadati</taxon>
        <taxon>Bacteroidota</taxon>
        <taxon>Cytophagia</taxon>
        <taxon>Cytophagales</taxon>
        <taxon>Hymenobacteraceae</taxon>
        <taxon>Hymenobacter</taxon>
    </lineage>
</organism>
<evidence type="ECO:0000313" key="2">
    <source>
        <dbReference type="EMBL" id="GAA3949201.1"/>
    </source>
</evidence>
<keyword evidence="3" id="KW-1185">Reference proteome</keyword>
<sequence length="134" mass="14640">MPGPQSVLRALLAQKCPRCHLGRLFTHSAFNLAKFDEMPAACPVCGQTYEPEVGFYWGAMYISYGFSVGIVVLTGVLLYFLAGDPAAWVYILTVATVVLGLTPVMFRYSRTVMLYFFGGTHYDAAAAGRLARGL</sequence>
<keyword evidence="1" id="KW-0812">Transmembrane</keyword>
<evidence type="ECO:0008006" key="4">
    <source>
        <dbReference type="Google" id="ProtNLM"/>
    </source>
</evidence>
<dbReference type="InterPro" id="IPR009325">
    <property type="entry name" value="DUF983"/>
</dbReference>
<dbReference type="EMBL" id="BAABDH010000106">
    <property type="protein sequence ID" value="GAA3949201.1"/>
    <property type="molecule type" value="Genomic_DNA"/>
</dbReference>
<reference evidence="3" key="1">
    <citation type="journal article" date="2019" name="Int. J. Syst. Evol. Microbiol.">
        <title>The Global Catalogue of Microorganisms (GCM) 10K type strain sequencing project: providing services to taxonomists for standard genome sequencing and annotation.</title>
        <authorList>
            <consortium name="The Broad Institute Genomics Platform"/>
            <consortium name="The Broad Institute Genome Sequencing Center for Infectious Disease"/>
            <person name="Wu L."/>
            <person name="Ma J."/>
        </authorList>
    </citation>
    <scope>NUCLEOTIDE SEQUENCE [LARGE SCALE GENOMIC DNA]</scope>
    <source>
        <strain evidence="3">JCM 17214</strain>
    </source>
</reference>
<evidence type="ECO:0000256" key="1">
    <source>
        <dbReference type="SAM" id="Phobius"/>
    </source>
</evidence>
<comment type="caution">
    <text evidence="2">The sequence shown here is derived from an EMBL/GenBank/DDBJ whole genome shotgun (WGS) entry which is preliminary data.</text>
</comment>
<dbReference type="Proteomes" id="UP001499909">
    <property type="component" value="Unassembled WGS sequence"/>
</dbReference>
<dbReference type="Pfam" id="PF06170">
    <property type="entry name" value="DUF983"/>
    <property type="match status" value="1"/>
</dbReference>
<dbReference type="RefSeq" id="WP_345116618.1">
    <property type="nucleotide sequence ID" value="NZ_BAABDH010000106.1"/>
</dbReference>
<proteinExistence type="predicted"/>